<accession>A0A4Z1NWZ5</accession>
<dbReference type="EMBL" id="SNSC02000010">
    <property type="protein sequence ID" value="TID20663.1"/>
    <property type="molecule type" value="Genomic_DNA"/>
</dbReference>
<evidence type="ECO:0000313" key="3">
    <source>
        <dbReference type="Proteomes" id="UP000298493"/>
    </source>
</evidence>
<dbReference type="Proteomes" id="UP000298493">
    <property type="component" value="Unassembled WGS sequence"/>
</dbReference>
<sequence length="119" mass="12907">MRISIALTASLLACIASISGEKHKYCCCSNKKDGCLTDETKAVMKDHKTGGVWQISPYSYYFYQGATFECDNCYLIAIKNDLTGAKAEDGFIGGEQMSNECAKQHAGSSCWDPKPNTGA</sequence>
<reference evidence="2 3" key="1">
    <citation type="submission" date="2019-04" db="EMBL/GenBank/DDBJ databases">
        <title>High contiguity whole genome sequence and gene annotation resource for two Venturia nashicola isolates.</title>
        <authorList>
            <person name="Prokchorchik M."/>
            <person name="Won K."/>
            <person name="Lee Y."/>
            <person name="Choi E.D."/>
            <person name="Segonzac C."/>
            <person name="Sohn K.H."/>
        </authorList>
    </citation>
    <scope>NUCLEOTIDE SEQUENCE [LARGE SCALE GENOMIC DNA]</scope>
    <source>
        <strain evidence="2 3">PRI2</strain>
    </source>
</reference>
<gene>
    <name evidence="2" type="ORF">E6O75_ATG05427</name>
</gene>
<evidence type="ECO:0000256" key="1">
    <source>
        <dbReference type="SAM" id="SignalP"/>
    </source>
</evidence>
<protein>
    <submittedName>
        <fullName evidence="2">Uncharacterized protein</fullName>
    </submittedName>
</protein>
<proteinExistence type="predicted"/>
<name>A0A4Z1NWZ5_9PEZI</name>
<feature type="chain" id="PRO_5021189360" evidence="1">
    <location>
        <begin position="21"/>
        <end position="119"/>
    </location>
</feature>
<keyword evidence="3" id="KW-1185">Reference proteome</keyword>
<feature type="signal peptide" evidence="1">
    <location>
        <begin position="1"/>
        <end position="20"/>
    </location>
</feature>
<comment type="caution">
    <text evidence="2">The sequence shown here is derived from an EMBL/GenBank/DDBJ whole genome shotgun (WGS) entry which is preliminary data.</text>
</comment>
<keyword evidence="1" id="KW-0732">Signal</keyword>
<evidence type="ECO:0000313" key="2">
    <source>
        <dbReference type="EMBL" id="TID20663.1"/>
    </source>
</evidence>
<organism evidence="2 3">
    <name type="scientific">Venturia nashicola</name>
    <dbReference type="NCBI Taxonomy" id="86259"/>
    <lineage>
        <taxon>Eukaryota</taxon>
        <taxon>Fungi</taxon>
        <taxon>Dikarya</taxon>
        <taxon>Ascomycota</taxon>
        <taxon>Pezizomycotina</taxon>
        <taxon>Dothideomycetes</taxon>
        <taxon>Pleosporomycetidae</taxon>
        <taxon>Venturiales</taxon>
        <taxon>Venturiaceae</taxon>
        <taxon>Venturia</taxon>
    </lineage>
</organism>
<dbReference type="AlphaFoldDB" id="A0A4Z1NWZ5"/>